<dbReference type="Pfam" id="PF04986">
    <property type="entry name" value="Y2_Tnp"/>
    <property type="match status" value="1"/>
</dbReference>
<sequence length="93" mass="10589">MPAGSINKKTRSWRVKDGKYLFNHKALAEVFRAKLLKMMVDNNLQIPKKCPAKWVVDCNCVGNGNKAIIYLGNYLYKGVIQEKNILKCEKGMV</sequence>
<proteinExistence type="predicted"/>
<gene>
    <name evidence="2" type="ORF">S06H3_53451</name>
</gene>
<protein>
    <recommendedName>
        <fullName evidence="1">Transposase IS801/IS1294 domain-containing protein</fullName>
    </recommendedName>
</protein>
<dbReference type="GO" id="GO:0003677">
    <property type="term" value="F:DNA binding"/>
    <property type="evidence" value="ECO:0007669"/>
    <property type="project" value="InterPro"/>
</dbReference>
<organism evidence="2">
    <name type="scientific">marine sediment metagenome</name>
    <dbReference type="NCBI Taxonomy" id="412755"/>
    <lineage>
        <taxon>unclassified sequences</taxon>
        <taxon>metagenomes</taxon>
        <taxon>ecological metagenomes</taxon>
    </lineage>
</organism>
<evidence type="ECO:0000259" key="1">
    <source>
        <dbReference type="Pfam" id="PF04986"/>
    </source>
</evidence>
<dbReference type="GO" id="GO:0004803">
    <property type="term" value="F:transposase activity"/>
    <property type="evidence" value="ECO:0007669"/>
    <property type="project" value="InterPro"/>
</dbReference>
<feature type="domain" description="Transposase IS801/IS1294" evidence="1">
    <location>
        <begin position="2"/>
        <end position="92"/>
    </location>
</feature>
<name>X1PLN8_9ZZZZ</name>
<evidence type="ECO:0000313" key="2">
    <source>
        <dbReference type="EMBL" id="GAI56778.1"/>
    </source>
</evidence>
<feature type="non-terminal residue" evidence="2">
    <location>
        <position position="93"/>
    </location>
</feature>
<dbReference type="PANTHER" id="PTHR37023:SF1">
    <property type="entry name" value="ISSOD25 TRANSPOSASE TNPA_ISSOD25"/>
    <property type="match status" value="1"/>
</dbReference>
<dbReference type="GO" id="GO:0006313">
    <property type="term" value="P:DNA transposition"/>
    <property type="evidence" value="ECO:0007669"/>
    <property type="project" value="InterPro"/>
</dbReference>
<comment type="caution">
    <text evidence="2">The sequence shown here is derived from an EMBL/GenBank/DDBJ whole genome shotgun (WGS) entry which is preliminary data.</text>
</comment>
<dbReference type="EMBL" id="BARV01034082">
    <property type="protein sequence ID" value="GAI56778.1"/>
    <property type="molecule type" value="Genomic_DNA"/>
</dbReference>
<dbReference type="InterPro" id="IPR007069">
    <property type="entry name" value="Transposase_32"/>
</dbReference>
<dbReference type="AlphaFoldDB" id="X1PLN8"/>
<accession>X1PLN8</accession>
<reference evidence="2" key="1">
    <citation type="journal article" date="2014" name="Front. Microbiol.">
        <title>High frequency of phylogenetically diverse reductive dehalogenase-homologous genes in deep subseafloor sedimentary metagenomes.</title>
        <authorList>
            <person name="Kawai M."/>
            <person name="Futagami T."/>
            <person name="Toyoda A."/>
            <person name="Takaki Y."/>
            <person name="Nishi S."/>
            <person name="Hori S."/>
            <person name="Arai W."/>
            <person name="Tsubouchi T."/>
            <person name="Morono Y."/>
            <person name="Uchiyama I."/>
            <person name="Ito T."/>
            <person name="Fujiyama A."/>
            <person name="Inagaki F."/>
            <person name="Takami H."/>
        </authorList>
    </citation>
    <scope>NUCLEOTIDE SEQUENCE</scope>
    <source>
        <strain evidence="2">Expedition CK06-06</strain>
    </source>
</reference>
<dbReference type="PANTHER" id="PTHR37023">
    <property type="entry name" value="TRANSPOSASE"/>
    <property type="match status" value="1"/>
</dbReference>